<evidence type="ECO:0008006" key="5">
    <source>
        <dbReference type="Google" id="ProtNLM"/>
    </source>
</evidence>
<keyword evidence="4" id="KW-1185">Reference proteome</keyword>
<feature type="compositionally biased region" description="Gly residues" evidence="1">
    <location>
        <begin position="179"/>
        <end position="191"/>
    </location>
</feature>
<proteinExistence type="predicted"/>
<dbReference type="PANTHER" id="PTHR34219">
    <property type="entry name" value="IRON-REGULATED INNER MEMBRANE PROTEIN-RELATED"/>
    <property type="match status" value="1"/>
</dbReference>
<dbReference type="Pfam" id="PF03929">
    <property type="entry name" value="PepSY_TM"/>
    <property type="match status" value="1"/>
</dbReference>
<reference evidence="3" key="1">
    <citation type="journal article" date="2014" name="Int. J. Syst. Evol. Microbiol.">
        <title>Complete genome sequence of Corynebacterium casei LMG S-19264T (=DSM 44701T), isolated from a smear-ripened cheese.</title>
        <authorList>
            <consortium name="US DOE Joint Genome Institute (JGI-PGF)"/>
            <person name="Walter F."/>
            <person name="Albersmeier A."/>
            <person name="Kalinowski J."/>
            <person name="Ruckert C."/>
        </authorList>
    </citation>
    <scope>NUCLEOTIDE SEQUENCE</scope>
    <source>
        <strain evidence="3">JCM 3091</strain>
    </source>
</reference>
<organism evidence="3 4">
    <name type="scientific">Pilimelia terevasa</name>
    <dbReference type="NCBI Taxonomy" id="53372"/>
    <lineage>
        <taxon>Bacteria</taxon>
        <taxon>Bacillati</taxon>
        <taxon>Actinomycetota</taxon>
        <taxon>Actinomycetes</taxon>
        <taxon>Micromonosporales</taxon>
        <taxon>Micromonosporaceae</taxon>
        <taxon>Pilimelia</taxon>
    </lineage>
</organism>
<sequence length="389" mass="41339">MPDGTLASVTAGGAPGETTRVAFAVPALTADDLQRTVFVDPYRAQVRGTLDTSFGATPVAAWLSALHKNLHLGDVGRYYSELAASWLWVLVLGGLALWWQRRYGRRTARRLLVPDGRGRGVRRTRGWHATTGVWLSVVLVGLSATGLTWSRHAGARFDAVQEWVGASRPAVATAPSGAATGGAHTGHGGDAAGRTSPAEADTVLAAGRRAGLTGPVQLTPPATPGHAWVFAQTDNVWPVRYDALAVDGATGQVTDRVRWREWPVFAQLSKLGIQGHMGKLFGVANQVLLVLVAAGLVAGICWGYRMWWQRRPAADPRLWRWGRAPRRGAWRGAHPVGLVAAAVAVGAVGWALPVLGVSLLGFLAVDLIRGWRTGQKSDPSSTVSTMSTS</sequence>
<comment type="caution">
    <text evidence="3">The sequence shown here is derived from an EMBL/GenBank/DDBJ whole genome shotgun (WGS) entry which is preliminary data.</text>
</comment>
<evidence type="ECO:0000313" key="3">
    <source>
        <dbReference type="EMBL" id="GGK19817.1"/>
    </source>
</evidence>
<protein>
    <recommendedName>
        <fullName evidence="5">Iron-regulated membrane protein</fullName>
    </recommendedName>
</protein>
<feature type="transmembrane region" description="Helical" evidence="2">
    <location>
        <begin position="78"/>
        <end position="99"/>
    </location>
</feature>
<evidence type="ECO:0000256" key="2">
    <source>
        <dbReference type="SAM" id="Phobius"/>
    </source>
</evidence>
<accession>A0A8J3BQ54</accession>
<gene>
    <name evidence="3" type="ORF">GCM10010124_10530</name>
</gene>
<dbReference type="InterPro" id="IPR005625">
    <property type="entry name" value="PepSY-ass_TM"/>
</dbReference>
<evidence type="ECO:0000313" key="4">
    <source>
        <dbReference type="Proteomes" id="UP000662200"/>
    </source>
</evidence>
<keyword evidence="2" id="KW-0812">Transmembrane</keyword>
<dbReference type="PANTHER" id="PTHR34219:SF1">
    <property type="entry name" value="PEPSY DOMAIN-CONTAINING PROTEIN"/>
    <property type="match status" value="1"/>
</dbReference>
<dbReference type="AlphaFoldDB" id="A0A8J3BQ54"/>
<feature type="region of interest" description="Disordered" evidence="1">
    <location>
        <begin position="172"/>
        <end position="195"/>
    </location>
</feature>
<keyword evidence="2" id="KW-0472">Membrane</keyword>
<name>A0A8J3BQ54_9ACTN</name>
<evidence type="ECO:0000256" key="1">
    <source>
        <dbReference type="SAM" id="MobiDB-lite"/>
    </source>
</evidence>
<keyword evidence="2" id="KW-1133">Transmembrane helix</keyword>
<dbReference type="RefSeq" id="WP_189113057.1">
    <property type="nucleotide sequence ID" value="NZ_BMQC01000003.1"/>
</dbReference>
<feature type="transmembrane region" description="Helical" evidence="2">
    <location>
        <begin position="287"/>
        <end position="307"/>
    </location>
</feature>
<dbReference type="EMBL" id="BMQC01000003">
    <property type="protein sequence ID" value="GGK19817.1"/>
    <property type="molecule type" value="Genomic_DNA"/>
</dbReference>
<feature type="transmembrane region" description="Helical" evidence="2">
    <location>
        <begin position="127"/>
        <end position="149"/>
    </location>
</feature>
<dbReference type="Proteomes" id="UP000662200">
    <property type="component" value="Unassembled WGS sequence"/>
</dbReference>
<reference evidence="3" key="2">
    <citation type="submission" date="2020-09" db="EMBL/GenBank/DDBJ databases">
        <authorList>
            <person name="Sun Q."/>
            <person name="Ohkuma M."/>
        </authorList>
    </citation>
    <scope>NUCLEOTIDE SEQUENCE</scope>
    <source>
        <strain evidence="3">JCM 3091</strain>
    </source>
</reference>